<comment type="caution">
    <text evidence="1">The sequence shown here is derived from an EMBL/GenBank/DDBJ whole genome shotgun (WGS) entry which is preliminary data.</text>
</comment>
<feature type="non-terminal residue" evidence="1">
    <location>
        <position position="67"/>
    </location>
</feature>
<dbReference type="EMBL" id="JABEBT010000069">
    <property type="protein sequence ID" value="KAF7633823.1"/>
    <property type="molecule type" value="Genomic_DNA"/>
</dbReference>
<keyword evidence="2" id="KW-1185">Reference proteome</keyword>
<evidence type="ECO:0000313" key="1">
    <source>
        <dbReference type="EMBL" id="KAF7633823.1"/>
    </source>
</evidence>
<dbReference type="OrthoDB" id="88at2759"/>
<accession>A0A8S9ZKM5</accession>
<dbReference type="Gene3D" id="3.40.30.10">
    <property type="entry name" value="Glutaredoxin"/>
    <property type="match status" value="1"/>
</dbReference>
<protein>
    <submittedName>
        <fullName evidence="1">L51_S25_CI-B8 domain-containing protein</fullName>
    </submittedName>
</protein>
<proteinExistence type="predicted"/>
<sequence>MNYLRTRSGQPIYKFENPQYSPIKSVQGMWTPSTWQDSTQNLYSCDSLPKSEFSAYLERSEGASETL</sequence>
<organism evidence="1 2">
    <name type="scientific">Meloidogyne graminicola</name>
    <dbReference type="NCBI Taxonomy" id="189291"/>
    <lineage>
        <taxon>Eukaryota</taxon>
        <taxon>Metazoa</taxon>
        <taxon>Ecdysozoa</taxon>
        <taxon>Nematoda</taxon>
        <taxon>Chromadorea</taxon>
        <taxon>Rhabditida</taxon>
        <taxon>Tylenchina</taxon>
        <taxon>Tylenchomorpha</taxon>
        <taxon>Tylenchoidea</taxon>
        <taxon>Meloidogynidae</taxon>
        <taxon>Meloidogyninae</taxon>
        <taxon>Meloidogyne</taxon>
    </lineage>
</organism>
<dbReference type="Proteomes" id="UP000605970">
    <property type="component" value="Unassembled WGS sequence"/>
</dbReference>
<name>A0A8S9ZKM5_9BILA</name>
<reference evidence="1" key="1">
    <citation type="journal article" date="2020" name="Ecol. Evol.">
        <title>Genome structure and content of the rice root-knot nematode (Meloidogyne graminicola).</title>
        <authorList>
            <person name="Phan N.T."/>
            <person name="Danchin E.G.J."/>
            <person name="Klopp C."/>
            <person name="Perfus-Barbeoch L."/>
            <person name="Kozlowski D.K."/>
            <person name="Koutsovoulos G.D."/>
            <person name="Lopez-Roques C."/>
            <person name="Bouchez O."/>
            <person name="Zahm M."/>
            <person name="Besnard G."/>
            <person name="Bellafiore S."/>
        </authorList>
    </citation>
    <scope>NUCLEOTIDE SEQUENCE</scope>
    <source>
        <strain evidence="1">VN-18</strain>
    </source>
</reference>
<dbReference type="AlphaFoldDB" id="A0A8S9ZKM5"/>
<evidence type="ECO:0000313" key="2">
    <source>
        <dbReference type="Proteomes" id="UP000605970"/>
    </source>
</evidence>
<gene>
    <name evidence="1" type="ORF">Mgra_00006793</name>
</gene>